<feature type="signal peptide" evidence="9">
    <location>
        <begin position="1"/>
        <end position="22"/>
    </location>
</feature>
<keyword evidence="13" id="KW-1185">Reference proteome</keyword>
<evidence type="ECO:0000256" key="7">
    <source>
        <dbReference type="SAM" id="MobiDB-lite"/>
    </source>
</evidence>
<proteinExistence type="predicted"/>
<dbReference type="SMART" id="SM00664">
    <property type="entry name" value="DoH"/>
    <property type="match status" value="1"/>
</dbReference>
<dbReference type="SUPFAM" id="SSF49344">
    <property type="entry name" value="CBD9-like"/>
    <property type="match status" value="1"/>
</dbReference>
<feature type="transmembrane region" description="Helical" evidence="8">
    <location>
        <begin position="317"/>
        <end position="339"/>
    </location>
</feature>
<dbReference type="Gene3D" id="2.60.40.1210">
    <property type="entry name" value="Cellobiose dehydrogenase, cytochrome domain"/>
    <property type="match status" value="1"/>
</dbReference>
<keyword evidence="6 8" id="KW-0472">Membrane</keyword>
<evidence type="ECO:0000313" key="13">
    <source>
        <dbReference type="Proteomes" id="UP001590951"/>
    </source>
</evidence>
<dbReference type="SMART" id="SM00665">
    <property type="entry name" value="B561"/>
    <property type="match status" value="1"/>
</dbReference>
<evidence type="ECO:0000256" key="2">
    <source>
        <dbReference type="ARBA" id="ARBA00022448"/>
    </source>
</evidence>
<feature type="transmembrane region" description="Helical" evidence="8">
    <location>
        <begin position="291"/>
        <end position="311"/>
    </location>
</feature>
<accession>A0ABR4BB12</accession>
<evidence type="ECO:0008006" key="14">
    <source>
        <dbReference type="Google" id="ProtNLM"/>
    </source>
</evidence>
<evidence type="ECO:0000256" key="1">
    <source>
        <dbReference type="ARBA" id="ARBA00004370"/>
    </source>
</evidence>
<feature type="chain" id="PRO_5045439178" description="CBD9-like protein" evidence="9">
    <location>
        <begin position="23"/>
        <end position="416"/>
    </location>
</feature>
<feature type="transmembrane region" description="Helical" evidence="8">
    <location>
        <begin position="258"/>
        <end position="279"/>
    </location>
</feature>
<feature type="domain" description="DOMON" evidence="10">
    <location>
        <begin position="70"/>
        <end position="161"/>
    </location>
</feature>
<dbReference type="InterPro" id="IPR006593">
    <property type="entry name" value="Cyt_b561/ferric_Rdtase_TM"/>
</dbReference>
<protein>
    <recommendedName>
        <fullName evidence="14">CBD9-like protein</fullName>
    </recommendedName>
</protein>
<dbReference type="Gene3D" id="1.20.120.1770">
    <property type="match status" value="1"/>
</dbReference>
<evidence type="ECO:0000256" key="8">
    <source>
        <dbReference type="SAM" id="Phobius"/>
    </source>
</evidence>
<evidence type="ECO:0000256" key="6">
    <source>
        <dbReference type="ARBA" id="ARBA00023136"/>
    </source>
</evidence>
<feature type="region of interest" description="Disordered" evidence="7">
    <location>
        <begin position="215"/>
        <end position="245"/>
    </location>
</feature>
<feature type="domain" description="Cytochrome b561" evidence="11">
    <location>
        <begin position="254"/>
        <end position="376"/>
    </location>
</feature>
<dbReference type="InterPro" id="IPR005018">
    <property type="entry name" value="DOMON_domain"/>
</dbReference>
<comment type="caution">
    <text evidence="12">The sequence shown here is derived from an EMBL/GenBank/DDBJ whole genome shotgun (WGS) entry which is preliminary data.</text>
</comment>
<evidence type="ECO:0000259" key="10">
    <source>
        <dbReference type="SMART" id="SM00664"/>
    </source>
</evidence>
<dbReference type="Proteomes" id="UP001590951">
    <property type="component" value="Unassembled WGS sequence"/>
</dbReference>
<gene>
    <name evidence="12" type="ORF">ABVK25_004662</name>
</gene>
<keyword evidence="2" id="KW-0813">Transport</keyword>
<keyword evidence="3 8" id="KW-0812">Transmembrane</keyword>
<organism evidence="12 13">
    <name type="scientific">Lepraria finkii</name>
    <dbReference type="NCBI Taxonomy" id="1340010"/>
    <lineage>
        <taxon>Eukaryota</taxon>
        <taxon>Fungi</taxon>
        <taxon>Dikarya</taxon>
        <taxon>Ascomycota</taxon>
        <taxon>Pezizomycotina</taxon>
        <taxon>Lecanoromycetes</taxon>
        <taxon>OSLEUM clade</taxon>
        <taxon>Lecanoromycetidae</taxon>
        <taxon>Lecanorales</taxon>
        <taxon>Lecanorineae</taxon>
        <taxon>Stereocaulaceae</taxon>
        <taxon>Lepraria</taxon>
    </lineage>
</organism>
<sequence>MRLLAFASALSLDLLADHEVAALTVTAQIAKYCPSDSGGICYRLNVPEQTASSGNGDIFFQIQGPSTKQWIAVGQGTGMTGANIFVIYADGSGTNVTLSPRLGKGHFQPLFNSEAQVFLLEGSGIANCQMTANVRCSNCGSWSGGSMDFTSNKASWIWSVNNGSPLKSDSQSANLNEHSDKDKFTFDLTQARGGNSLNPFADAAASASSTSSASTTTAESNAYPNAASTASSTRDGDNSGSNADDETSLRATIAHGTIMGFTFIIVFPLGALLIRLCSFKALVWVHAGVQIFGYILALTGLSLGIFIGMVPTFELNLYHPIIGIIVIALLVFQPILGLLHHRIHRTSLNISFYSVIHVWLGRVAITLGIINGGLGLRLADNTSKGAIVYGIIAGVVWSAWVGVMVLTYLKKQGSST</sequence>
<keyword evidence="5 8" id="KW-1133">Transmembrane helix</keyword>
<evidence type="ECO:0000256" key="3">
    <source>
        <dbReference type="ARBA" id="ARBA00022692"/>
    </source>
</evidence>
<feature type="compositionally biased region" description="Polar residues" evidence="7">
    <location>
        <begin position="219"/>
        <end position="242"/>
    </location>
</feature>
<dbReference type="CDD" id="cd09630">
    <property type="entry name" value="CDH_like_cytochrome"/>
    <property type="match status" value="1"/>
</dbReference>
<reference evidence="12 13" key="1">
    <citation type="submission" date="2024-09" db="EMBL/GenBank/DDBJ databases">
        <title>Rethinking Asexuality: The Enigmatic Case of Functional Sexual Genes in Lepraria (Stereocaulaceae).</title>
        <authorList>
            <person name="Doellman M."/>
            <person name="Sun Y."/>
            <person name="Barcenas-Pena A."/>
            <person name="Lumbsch H.T."/>
            <person name="Grewe F."/>
        </authorList>
    </citation>
    <scope>NUCLEOTIDE SEQUENCE [LARGE SCALE GENOMIC DNA]</scope>
    <source>
        <strain evidence="12 13">Grewe 0041</strain>
    </source>
</reference>
<evidence type="ECO:0000313" key="12">
    <source>
        <dbReference type="EMBL" id="KAL2054840.1"/>
    </source>
</evidence>
<dbReference type="EMBL" id="JBHFEH010000013">
    <property type="protein sequence ID" value="KAL2054840.1"/>
    <property type="molecule type" value="Genomic_DNA"/>
</dbReference>
<dbReference type="InterPro" id="IPR015920">
    <property type="entry name" value="Cellobiose_DH-like_cyt"/>
</dbReference>
<feature type="transmembrane region" description="Helical" evidence="8">
    <location>
        <begin position="386"/>
        <end position="409"/>
    </location>
</feature>
<feature type="transmembrane region" description="Helical" evidence="8">
    <location>
        <begin position="351"/>
        <end position="374"/>
    </location>
</feature>
<evidence type="ECO:0000256" key="4">
    <source>
        <dbReference type="ARBA" id="ARBA00022982"/>
    </source>
</evidence>
<dbReference type="Pfam" id="PF16010">
    <property type="entry name" value="CDH-cyt"/>
    <property type="match status" value="1"/>
</dbReference>
<name>A0ABR4BB12_9LECA</name>
<evidence type="ECO:0000256" key="5">
    <source>
        <dbReference type="ARBA" id="ARBA00022989"/>
    </source>
</evidence>
<comment type="subcellular location">
    <subcellularLocation>
        <location evidence="1">Membrane</location>
    </subcellularLocation>
</comment>
<dbReference type="PANTHER" id="PTHR47797">
    <property type="entry name" value="DEHYDROGENASE, PUTATIVE (AFU_ORTHOLOGUE AFUA_8G05805)-RELATED"/>
    <property type="match status" value="1"/>
</dbReference>
<evidence type="ECO:0000259" key="11">
    <source>
        <dbReference type="SMART" id="SM00665"/>
    </source>
</evidence>
<keyword evidence="4" id="KW-0249">Electron transport</keyword>
<dbReference type="CDD" id="cd08760">
    <property type="entry name" value="Cyt_b561_FRRS1_like"/>
    <property type="match status" value="1"/>
</dbReference>
<evidence type="ECO:0000256" key="9">
    <source>
        <dbReference type="SAM" id="SignalP"/>
    </source>
</evidence>
<dbReference type="PANTHER" id="PTHR47797:SF1">
    <property type="entry name" value="CYTOCHROME B561 DOMAIN-CONTAINING PROTEIN-RELATED"/>
    <property type="match status" value="1"/>
</dbReference>
<keyword evidence="9" id="KW-0732">Signal</keyword>